<dbReference type="AlphaFoldDB" id="A0A4R6EG00"/>
<evidence type="ECO:0000313" key="1">
    <source>
        <dbReference type="EMBL" id="TDN56469.1"/>
    </source>
</evidence>
<name>A0A4R6EG00_SCAGO</name>
<accession>A0A4R6EG00</accession>
<dbReference type="OrthoDB" id="6907228at2"/>
<proteinExistence type="predicted"/>
<dbReference type="Proteomes" id="UP000295530">
    <property type="component" value="Unassembled WGS sequence"/>
</dbReference>
<protein>
    <submittedName>
        <fullName evidence="1">Uncharacterized protein DUF4089</fullName>
    </submittedName>
</protein>
<reference evidence="1 2" key="1">
    <citation type="submission" date="2019-03" db="EMBL/GenBank/DDBJ databases">
        <title>Genomic analyses of the natural microbiome of Caenorhabditis elegans.</title>
        <authorList>
            <person name="Samuel B."/>
        </authorList>
    </citation>
    <scope>NUCLEOTIDE SEQUENCE [LARGE SCALE GENOMIC DNA]</scope>
    <source>
        <strain evidence="1 2">BIGb0156</strain>
    </source>
</reference>
<evidence type="ECO:0000313" key="2">
    <source>
        <dbReference type="Proteomes" id="UP000295530"/>
    </source>
</evidence>
<gene>
    <name evidence="1" type="ORF">EC847_111102</name>
</gene>
<dbReference type="InterPro" id="IPR025148">
    <property type="entry name" value="AtzG-like"/>
</dbReference>
<keyword evidence="2" id="KW-1185">Reference proteome</keyword>
<dbReference type="Pfam" id="PF13318">
    <property type="entry name" value="AtzG-like"/>
    <property type="match status" value="1"/>
</dbReference>
<sequence length="62" mass="7060">MNENAFNWPEYILLMEQLLAVPLDAPRRAELAVQLSRIASMAEPLMTFELPLRQEGAGVYQL</sequence>
<dbReference type="NCBIfam" id="NF033624">
    <property type="entry name" value="HpxX"/>
    <property type="match status" value="1"/>
</dbReference>
<dbReference type="EMBL" id="SNVX01000011">
    <property type="protein sequence ID" value="TDN56469.1"/>
    <property type="molecule type" value="Genomic_DNA"/>
</dbReference>
<organism evidence="1 2">
    <name type="scientific">Scandinavium goeteborgense</name>
    <dbReference type="NCBI Taxonomy" id="1851514"/>
    <lineage>
        <taxon>Bacteria</taxon>
        <taxon>Pseudomonadati</taxon>
        <taxon>Pseudomonadota</taxon>
        <taxon>Gammaproteobacteria</taxon>
        <taxon>Enterobacterales</taxon>
        <taxon>Enterobacteriaceae</taxon>
        <taxon>Scandinavium</taxon>
    </lineage>
</organism>
<comment type="caution">
    <text evidence="1">The sequence shown here is derived from an EMBL/GenBank/DDBJ whole genome shotgun (WGS) entry which is preliminary data.</text>
</comment>